<comment type="caution">
    <text evidence="1">The sequence shown here is derived from an EMBL/GenBank/DDBJ whole genome shotgun (WGS) entry which is preliminary data.</text>
</comment>
<dbReference type="Proteomes" id="UP001141327">
    <property type="component" value="Unassembled WGS sequence"/>
</dbReference>
<dbReference type="EMBL" id="JAPMOS010000033">
    <property type="protein sequence ID" value="KAJ4458198.1"/>
    <property type="molecule type" value="Genomic_DNA"/>
</dbReference>
<protein>
    <submittedName>
        <fullName evidence="1">Uncharacterized protein</fullName>
    </submittedName>
</protein>
<sequence length="162" mass="16933">MLTRASAPPPALSAQPIGGPDAALAEQLGQPFARAPVTLLDDFAAAIGALAADKPAPARAPCVPCASASDRAATREGYFAQADRLVAFLVGHADAIQLTGPQRCPLPAAFEELRWFALPQDGLHLLGQLRAGAAVLTHQKRFTTPFGLPPQGSLEEDVRMGY</sequence>
<evidence type="ECO:0000313" key="2">
    <source>
        <dbReference type="Proteomes" id="UP001141327"/>
    </source>
</evidence>
<gene>
    <name evidence="1" type="ORF">PAPYR_6161</name>
</gene>
<name>A0ABQ8UHC3_9EUKA</name>
<keyword evidence="2" id="KW-1185">Reference proteome</keyword>
<reference evidence="1" key="1">
    <citation type="journal article" date="2022" name="bioRxiv">
        <title>Genomics of Preaxostyla Flagellates Illuminates Evolutionary Transitions and the Path Towards Mitochondrial Loss.</title>
        <authorList>
            <person name="Novak L.V.F."/>
            <person name="Treitli S.C."/>
            <person name="Pyrih J."/>
            <person name="Halakuc P."/>
            <person name="Pipaliya S.V."/>
            <person name="Vacek V."/>
            <person name="Brzon O."/>
            <person name="Soukal P."/>
            <person name="Eme L."/>
            <person name="Dacks J.B."/>
            <person name="Karnkowska A."/>
            <person name="Elias M."/>
            <person name="Hampl V."/>
        </authorList>
    </citation>
    <scope>NUCLEOTIDE SEQUENCE</scope>
    <source>
        <strain evidence="1">RCP-MX</strain>
    </source>
</reference>
<evidence type="ECO:0000313" key="1">
    <source>
        <dbReference type="EMBL" id="KAJ4458198.1"/>
    </source>
</evidence>
<organism evidence="1 2">
    <name type="scientific">Paratrimastix pyriformis</name>
    <dbReference type="NCBI Taxonomy" id="342808"/>
    <lineage>
        <taxon>Eukaryota</taxon>
        <taxon>Metamonada</taxon>
        <taxon>Preaxostyla</taxon>
        <taxon>Paratrimastigidae</taxon>
        <taxon>Paratrimastix</taxon>
    </lineage>
</organism>
<proteinExistence type="predicted"/>
<accession>A0ABQ8UHC3</accession>